<protein>
    <recommendedName>
        <fullName evidence="4">Lipoprotein</fullName>
    </recommendedName>
</protein>
<dbReference type="Proteomes" id="UP000654004">
    <property type="component" value="Unassembled WGS sequence"/>
</dbReference>
<accession>A0ABQ2QL60</accession>
<evidence type="ECO:0000256" key="1">
    <source>
        <dbReference type="SAM" id="Coils"/>
    </source>
</evidence>
<dbReference type="InterPro" id="IPR016875">
    <property type="entry name" value="UCP028200"/>
</dbReference>
<feature type="coiled-coil region" evidence="1">
    <location>
        <begin position="120"/>
        <end position="147"/>
    </location>
</feature>
<dbReference type="EMBL" id="BMQW01000003">
    <property type="protein sequence ID" value="GGP83626.1"/>
    <property type="molecule type" value="Genomic_DNA"/>
</dbReference>
<evidence type="ECO:0000313" key="2">
    <source>
        <dbReference type="EMBL" id="GGP83626.1"/>
    </source>
</evidence>
<sequence length="281" mass="33652">MTKKLLLLLCCTIFFVGCSTKVSYFFLDWAIEWEVEEYVDLNRDQQNKFDHVVEQFLVWHRQEELPRYRDQLTLLSTQANDYSLTPELWQQQVTMAKAHWYRIFNVVMPELLPIIGSFDDKQVQQVLTQLKKEQKELIEEYAGKEQAELVKDSDKRIEKRLKEWTGSISEAQKQIIHQANTERLTTLDMWLEYRHEWLRQFEQALLRRNETDYFAAQMTRLLTAPDELKSSVYRDNVDVNTHKFGVMLIALNQTFTDKQRKHFNSKLNELVNDLTELHLDK</sequence>
<keyword evidence="1" id="KW-0175">Coiled coil</keyword>
<name>A0ABQ2QL60_9GAMM</name>
<proteinExistence type="predicted"/>
<dbReference type="Pfam" id="PF19795">
    <property type="entry name" value="DUF6279"/>
    <property type="match status" value="1"/>
</dbReference>
<comment type="caution">
    <text evidence="2">The sequence shown here is derived from an EMBL/GenBank/DDBJ whole genome shotgun (WGS) entry which is preliminary data.</text>
</comment>
<dbReference type="RefSeq" id="WP_188955058.1">
    <property type="nucleotide sequence ID" value="NZ_BMQW01000003.1"/>
</dbReference>
<dbReference type="PIRSF" id="PIRSF028200">
    <property type="entry name" value="UCP028200"/>
    <property type="match status" value="1"/>
</dbReference>
<evidence type="ECO:0008006" key="4">
    <source>
        <dbReference type="Google" id="ProtNLM"/>
    </source>
</evidence>
<dbReference type="PROSITE" id="PS51257">
    <property type="entry name" value="PROKAR_LIPOPROTEIN"/>
    <property type="match status" value="1"/>
</dbReference>
<reference evidence="3" key="1">
    <citation type="journal article" date="2019" name="Int. J. Syst. Evol. Microbiol.">
        <title>The Global Catalogue of Microorganisms (GCM) 10K type strain sequencing project: providing services to taxonomists for standard genome sequencing and annotation.</title>
        <authorList>
            <consortium name="The Broad Institute Genomics Platform"/>
            <consortium name="The Broad Institute Genome Sequencing Center for Infectious Disease"/>
            <person name="Wu L."/>
            <person name="Ma J."/>
        </authorList>
    </citation>
    <scope>NUCLEOTIDE SEQUENCE [LARGE SCALE GENOMIC DNA]</scope>
    <source>
        <strain evidence="3">JCM 32305</strain>
    </source>
</reference>
<organism evidence="2 3">
    <name type="scientific">Shewanella ulleungensis</name>
    <dbReference type="NCBI Taxonomy" id="2282699"/>
    <lineage>
        <taxon>Bacteria</taxon>
        <taxon>Pseudomonadati</taxon>
        <taxon>Pseudomonadota</taxon>
        <taxon>Gammaproteobacteria</taxon>
        <taxon>Alteromonadales</taxon>
        <taxon>Shewanellaceae</taxon>
        <taxon>Shewanella</taxon>
    </lineage>
</organism>
<gene>
    <name evidence="2" type="ORF">GCM10009410_16110</name>
</gene>
<keyword evidence="3" id="KW-1185">Reference proteome</keyword>
<evidence type="ECO:0000313" key="3">
    <source>
        <dbReference type="Proteomes" id="UP000654004"/>
    </source>
</evidence>